<proteinExistence type="predicted"/>
<dbReference type="EMBL" id="LQOS01000066">
    <property type="protein sequence ID" value="ORV36053.1"/>
    <property type="molecule type" value="Genomic_DNA"/>
</dbReference>
<dbReference type="SMART" id="SM00866">
    <property type="entry name" value="UTRA"/>
    <property type="match status" value="1"/>
</dbReference>
<dbReference type="InterPro" id="IPR036390">
    <property type="entry name" value="WH_DNA-bd_sf"/>
</dbReference>
<dbReference type="PROSITE" id="PS50949">
    <property type="entry name" value="HTH_GNTR"/>
    <property type="match status" value="1"/>
</dbReference>
<dbReference type="Proteomes" id="UP000193564">
    <property type="component" value="Unassembled WGS sequence"/>
</dbReference>
<dbReference type="GO" id="GO:0003677">
    <property type="term" value="F:DNA binding"/>
    <property type="evidence" value="ECO:0007669"/>
    <property type="project" value="UniProtKB-KW"/>
</dbReference>
<dbReference type="EMBL" id="AP022605">
    <property type="protein sequence ID" value="BBZ07015.1"/>
    <property type="molecule type" value="Genomic_DNA"/>
</dbReference>
<evidence type="ECO:0000313" key="6">
    <source>
        <dbReference type="EMBL" id="ORV36053.1"/>
    </source>
</evidence>
<dbReference type="InterPro" id="IPR011663">
    <property type="entry name" value="UTRA"/>
</dbReference>
<evidence type="ECO:0000256" key="2">
    <source>
        <dbReference type="ARBA" id="ARBA00023125"/>
    </source>
</evidence>
<dbReference type="PRINTS" id="PR00035">
    <property type="entry name" value="HTHGNTR"/>
</dbReference>
<evidence type="ECO:0000259" key="4">
    <source>
        <dbReference type="PROSITE" id="PS50949"/>
    </source>
</evidence>
<accession>A0A1X1SXZ4</accession>
<evidence type="ECO:0000313" key="7">
    <source>
        <dbReference type="Proteomes" id="UP000193564"/>
    </source>
</evidence>
<dbReference type="Pfam" id="PF07702">
    <property type="entry name" value="UTRA"/>
    <property type="match status" value="1"/>
</dbReference>
<dbReference type="PANTHER" id="PTHR44846:SF1">
    <property type="entry name" value="MANNOSYL-D-GLYCERATE TRANSPORT_METABOLISM SYSTEM REPRESSOR MNGR-RELATED"/>
    <property type="match status" value="1"/>
</dbReference>
<dbReference type="GO" id="GO:0003700">
    <property type="term" value="F:DNA-binding transcription factor activity"/>
    <property type="evidence" value="ECO:0007669"/>
    <property type="project" value="InterPro"/>
</dbReference>
<name>A0A1X1SXZ4_9MYCO</name>
<keyword evidence="3" id="KW-0804">Transcription</keyword>
<dbReference type="Gene3D" id="1.10.10.10">
    <property type="entry name" value="Winged helix-like DNA-binding domain superfamily/Winged helix DNA-binding domain"/>
    <property type="match status" value="1"/>
</dbReference>
<dbReference type="SMART" id="SM00345">
    <property type="entry name" value="HTH_GNTR"/>
    <property type="match status" value="1"/>
</dbReference>
<dbReference type="InterPro" id="IPR000524">
    <property type="entry name" value="Tscrpt_reg_HTH_GntR"/>
</dbReference>
<keyword evidence="2" id="KW-0238">DNA-binding</keyword>
<dbReference type="PANTHER" id="PTHR44846">
    <property type="entry name" value="MANNOSYL-D-GLYCERATE TRANSPORT/METABOLISM SYSTEM REPRESSOR MNGR-RELATED"/>
    <property type="match status" value="1"/>
</dbReference>
<dbReference type="SUPFAM" id="SSF64288">
    <property type="entry name" value="Chorismate lyase-like"/>
    <property type="match status" value="1"/>
</dbReference>
<reference evidence="5 8" key="2">
    <citation type="journal article" date="2019" name="Emerg. Microbes Infect.">
        <title>Comprehensive subspecies identification of 175 nontuberculous mycobacteria species based on 7547 genomic profiles.</title>
        <authorList>
            <person name="Matsumoto Y."/>
            <person name="Kinjo T."/>
            <person name="Motooka D."/>
            <person name="Nabeya D."/>
            <person name="Jung N."/>
            <person name="Uechi K."/>
            <person name="Horii T."/>
            <person name="Iida T."/>
            <person name="Fujita J."/>
            <person name="Nakamura S."/>
        </authorList>
    </citation>
    <scope>NUCLEOTIDE SEQUENCE [LARGE SCALE GENOMIC DNA]</scope>
    <source>
        <strain evidence="5 8">JCM 12405</strain>
    </source>
</reference>
<reference evidence="5" key="3">
    <citation type="submission" date="2020-02" db="EMBL/GenBank/DDBJ databases">
        <authorList>
            <person name="Matsumoto Y."/>
            <person name="Motooka D."/>
            <person name="Nakamura S."/>
        </authorList>
    </citation>
    <scope>NUCLEOTIDE SEQUENCE</scope>
    <source>
        <strain evidence="5">JCM 12405</strain>
    </source>
</reference>
<dbReference type="STRING" id="126673.AWC01_17490"/>
<sequence length="272" mass="29597">MSDGDLSSRIDRSSALPLWAQVHADLLARIESGEFVGDFPGEHALTSSYGVSRHTIREALRHLRHAGVLIAERGRATRVAGMPVIQQPLGALYSLFAAVEATGVSQHSVVRVLETRRDPTVADILEVAADVPLVYLERLRMAGEVPLALDFAWLPADVAEPLLQADFTHTALYIELDNRCGVRLTGGREDITAVVPERSDAELLGLAECSAALAIRRLSHVGPRPVELRHTLIRADRFTVSARFSPTEGYTFVAAGPCRPHHQWSAPPVGPM</sequence>
<evidence type="ECO:0000313" key="5">
    <source>
        <dbReference type="EMBL" id="BBZ07015.1"/>
    </source>
</evidence>
<feature type="domain" description="HTH gntR-type" evidence="4">
    <location>
        <begin position="16"/>
        <end position="82"/>
    </location>
</feature>
<dbReference type="Proteomes" id="UP000467201">
    <property type="component" value="Chromosome"/>
</dbReference>
<dbReference type="KEGG" id="mdr:MDOR_11840"/>
<reference evidence="6 7" key="1">
    <citation type="submission" date="2016-01" db="EMBL/GenBank/DDBJ databases">
        <title>The new phylogeny of the genus Mycobacterium.</title>
        <authorList>
            <person name="Tarcisio F."/>
            <person name="Conor M."/>
            <person name="Antonella G."/>
            <person name="Elisabetta G."/>
            <person name="Giulia F.S."/>
            <person name="Sara T."/>
            <person name="Anna F."/>
            <person name="Clotilde B."/>
            <person name="Roberto B."/>
            <person name="Veronica D.S."/>
            <person name="Fabio R."/>
            <person name="Monica P."/>
            <person name="Olivier J."/>
            <person name="Enrico T."/>
            <person name="Nicola S."/>
        </authorList>
    </citation>
    <scope>NUCLEOTIDE SEQUENCE [LARGE SCALE GENOMIC DNA]</scope>
    <source>
        <strain evidence="6 7">DSM 44339</strain>
    </source>
</reference>
<gene>
    <name evidence="6" type="ORF">AWC01_17490</name>
    <name evidence="5" type="ORF">MDOR_11840</name>
</gene>
<dbReference type="OrthoDB" id="3194402at2"/>
<evidence type="ECO:0000313" key="8">
    <source>
        <dbReference type="Proteomes" id="UP000467201"/>
    </source>
</evidence>
<dbReference type="GO" id="GO:0045892">
    <property type="term" value="P:negative regulation of DNA-templated transcription"/>
    <property type="evidence" value="ECO:0007669"/>
    <property type="project" value="TreeGrafter"/>
</dbReference>
<dbReference type="Gene3D" id="3.40.1410.10">
    <property type="entry name" value="Chorismate lyase-like"/>
    <property type="match status" value="1"/>
</dbReference>
<dbReference type="Pfam" id="PF00392">
    <property type="entry name" value="GntR"/>
    <property type="match status" value="1"/>
</dbReference>
<dbReference type="AlphaFoldDB" id="A0A1X1SXZ4"/>
<dbReference type="InterPro" id="IPR050679">
    <property type="entry name" value="Bact_HTH_transcr_reg"/>
</dbReference>
<dbReference type="InterPro" id="IPR028978">
    <property type="entry name" value="Chorismate_lyase_/UTRA_dom_sf"/>
</dbReference>
<organism evidence="6 7">
    <name type="scientific">Mycolicibacterium doricum</name>
    <dbReference type="NCBI Taxonomy" id="126673"/>
    <lineage>
        <taxon>Bacteria</taxon>
        <taxon>Bacillati</taxon>
        <taxon>Actinomycetota</taxon>
        <taxon>Actinomycetes</taxon>
        <taxon>Mycobacteriales</taxon>
        <taxon>Mycobacteriaceae</taxon>
        <taxon>Mycolicibacterium</taxon>
    </lineage>
</organism>
<dbReference type="SUPFAM" id="SSF46785">
    <property type="entry name" value="Winged helix' DNA-binding domain"/>
    <property type="match status" value="1"/>
</dbReference>
<dbReference type="CDD" id="cd07377">
    <property type="entry name" value="WHTH_GntR"/>
    <property type="match status" value="1"/>
</dbReference>
<protein>
    <submittedName>
        <fullName evidence="6">GntR family transcriptional regulator</fullName>
    </submittedName>
</protein>
<evidence type="ECO:0000256" key="3">
    <source>
        <dbReference type="ARBA" id="ARBA00023163"/>
    </source>
</evidence>
<dbReference type="InterPro" id="IPR036388">
    <property type="entry name" value="WH-like_DNA-bd_sf"/>
</dbReference>
<evidence type="ECO:0000256" key="1">
    <source>
        <dbReference type="ARBA" id="ARBA00023015"/>
    </source>
</evidence>
<keyword evidence="7" id="KW-1185">Reference proteome</keyword>
<keyword evidence="1" id="KW-0805">Transcription regulation</keyword>